<comment type="caution">
    <text evidence="1">The sequence shown here is derived from an EMBL/GenBank/DDBJ whole genome shotgun (WGS) entry which is preliminary data.</text>
</comment>
<keyword evidence="2" id="KW-1185">Reference proteome</keyword>
<sequence>MDLVLLVCLAASPQTCREEHVAMTVERSDPRMCMASAVPTIVEWTESNPEWQVARWTCGPASRAAALDSRR</sequence>
<organism evidence="1 2">
    <name type="scientific">Methylopila henanensis</name>
    <dbReference type="NCBI Taxonomy" id="873516"/>
    <lineage>
        <taxon>Bacteria</taxon>
        <taxon>Pseudomonadati</taxon>
        <taxon>Pseudomonadota</taxon>
        <taxon>Alphaproteobacteria</taxon>
        <taxon>Hyphomicrobiales</taxon>
        <taxon>Methylopilaceae</taxon>
        <taxon>Methylopila</taxon>
    </lineage>
</organism>
<evidence type="ECO:0000313" key="1">
    <source>
        <dbReference type="EMBL" id="MFD1701770.1"/>
    </source>
</evidence>
<protein>
    <recommendedName>
        <fullName evidence="3">Secreted protein</fullName>
    </recommendedName>
</protein>
<dbReference type="RefSeq" id="WP_378796495.1">
    <property type="nucleotide sequence ID" value="NZ_JBHUER010000001.1"/>
</dbReference>
<dbReference type="EMBL" id="JBHUER010000001">
    <property type="protein sequence ID" value="MFD1701770.1"/>
    <property type="molecule type" value="Genomic_DNA"/>
</dbReference>
<proteinExistence type="predicted"/>
<evidence type="ECO:0008006" key="3">
    <source>
        <dbReference type="Google" id="ProtNLM"/>
    </source>
</evidence>
<gene>
    <name evidence="1" type="ORF">ACFSCV_02020</name>
</gene>
<reference evidence="2" key="1">
    <citation type="journal article" date="2019" name="Int. J. Syst. Evol. Microbiol.">
        <title>The Global Catalogue of Microorganisms (GCM) 10K type strain sequencing project: providing services to taxonomists for standard genome sequencing and annotation.</title>
        <authorList>
            <consortium name="The Broad Institute Genomics Platform"/>
            <consortium name="The Broad Institute Genome Sequencing Center for Infectious Disease"/>
            <person name="Wu L."/>
            <person name="Ma J."/>
        </authorList>
    </citation>
    <scope>NUCLEOTIDE SEQUENCE [LARGE SCALE GENOMIC DNA]</scope>
    <source>
        <strain evidence="2">KCTC 23707</strain>
    </source>
</reference>
<dbReference type="Proteomes" id="UP001597308">
    <property type="component" value="Unassembled WGS sequence"/>
</dbReference>
<evidence type="ECO:0000313" key="2">
    <source>
        <dbReference type="Proteomes" id="UP001597308"/>
    </source>
</evidence>
<name>A0ABW4K6S8_9HYPH</name>
<accession>A0ABW4K6S8</accession>